<dbReference type="EMBL" id="CP002353">
    <property type="protein sequence ID" value="ADV60979.1"/>
    <property type="molecule type" value="Genomic_DNA"/>
</dbReference>
<feature type="region of interest" description="Disordered" evidence="1">
    <location>
        <begin position="24"/>
        <end position="62"/>
    </location>
</feature>
<dbReference type="Proteomes" id="UP000008631">
    <property type="component" value="Chromosome"/>
</dbReference>
<gene>
    <name evidence="2" type="ordered locus">Isop_0384</name>
</gene>
<proteinExistence type="predicted"/>
<dbReference type="AlphaFoldDB" id="E8QY00"/>
<dbReference type="OrthoDB" id="248838at2"/>
<reference key="1">
    <citation type="submission" date="2010-11" db="EMBL/GenBank/DDBJ databases">
        <title>The complete sequence of chromosome of Isophaera pallida ATCC 43644.</title>
        <authorList>
            <consortium name="US DOE Joint Genome Institute (JGI-PGF)"/>
            <person name="Lucas S."/>
            <person name="Copeland A."/>
            <person name="Lapidus A."/>
            <person name="Bruce D."/>
            <person name="Goodwin L."/>
            <person name="Pitluck S."/>
            <person name="Kyrpides N."/>
            <person name="Mavromatis K."/>
            <person name="Pagani I."/>
            <person name="Ivanova N."/>
            <person name="Saunders E."/>
            <person name="Brettin T."/>
            <person name="Detter J.C."/>
            <person name="Han C."/>
            <person name="Tapia R."/>
            <person name="Land M."/>
            <person name="Hauser L."/>
            <person name="Markowitz V."/>
            <person name="Cheng J.-F."/>
            <person name="Hugenholtz P."/>
            <person name="Woyke T."/>
            <person name="Wu D."/>
            <person name="Eisen J.A."/>
        </authorList>
    </citation>
    <scope>NUCLEOTIDE SEQUENCE</scope>
    <source>
        <strain>ATCC 43644</strain>
    </source>
</reference>
<evidence type="ECO:0008006" key="4">
    <source>
        <dbReference type="Google" id="ProtNLM"/>
    </source>
</evidence>
<evidence type="ECO:0000313" key="3">
    <source>
        <dbReference type="Proteomes" id="UP000008631"/>
    </source>
</evidence>
<dbReference type="eggNOG" id="ENOG502Z9QH">
    <property type="taxonomic scope" value="Bacteria"/>
</dbReference>
<dbReference type="HOGENOM" id="CLU_749594_0_0_0"/>
<name>E8QY00_ISOPI</name>
<evidence type="ECO:0000313" key="2">
    <source>
        <dbReference type="EMBL" id="ADV60979.1"/>
    </source>
</evidence>
<dbReference type="InParanoid" id="E8QY00"/>
<dbReference type="RefSeq" id="WP_013563268.1">
    <property type="nucleotide sequence ID" value="NC_014962.1"/>
</dbReference>
<evidence type="ECO:0000256" key="1">
    <source>
        <dbReference type="SAM" id="MobiDB-lite"/>
    </source>
</evidence>
<protein>
    <recommendedName>
        <fullName evidence="4">Type II and III secretion system protein</fullName>
    </recommendedName>
</protein>
<accession>E8QY00</accession>
<organism evidence="2 3">
    <name type="scientific">Isosphaera pallida (strain ATCC 43644 / DSM 9630 / IS1B)</name>
    <dbReference type="NCBI Taxonomy" id="575540"/>
    <lineage>
        <taxon>Bacteria</taxon>
        <taxon>Pseudomonadati</taxon>
        <taxon>Planctomycetota</taxon>
        <taxon>Planctomycetia</taxon>
        <taxon>Isosphaerales</taxon>
        <taxon>Isosphaeraceae</taxon>
        <taxon>Isosphaera</taxon>
    </lineage>
</organism>
<keyword evidence="3" id="KW-1185">Reference proteome</keyword>
<dbReference type="KEGG" id="ipa:Isop_0384"/>
<sequence length="369" mass="41150">MNRRAWIGTSLLATATAWLFGRPHSVSSSTAPAQPPETKPGEFGLDPPQRANPPRVENALPPESGFEYREFDISRYTTKIRHESAAPQQAIADWIVRRTGASRWFGERSTSLAVDRQLVRIYHDPRIIRQAADIIDRFNNALADLLSIRLRLIAATDTQWRFTVFNRLKPLAVGPTGQQVWTLPIEEGIQILTQFQIDRGFRLLDDQKFEVVNGQPVTIKRVVNRNYVSGLQEAGPANFGAQAAVKAIEEGVTLKLDPLLQFDGDEVELAMDLRAVTVRSMIRTRVIAPRQVGTPELILDVPEAIESRMELNVPALPTDQMLFISAGILPGILQDRRGLANVLGLSNTNTELLVFLEVKPIRTALGRSR</sequence>
<reference evidence="2 3" key="2">
    <citation type="journal article" date="2011" name="Stand. Genomic Sci.">
        <title>Complete genome sequence of Isosphaera pallida type strain (IS1B).</title>
        <authorList>
            <consortium name="US DOE Joint Genome Institute (JGI-PGF)"/>
            <person name="Goker M."/>
            <person name="Cleland D."/>
            <person name="Saunders E."/>
            <person name="Lapidus A."/>
            <person name="Nolan M."/>
            <person name="Lucas S."/>
            <person name="Hammon N."/>
            <person name="Deshpande S."/>
            <person name="Cheng J.F."/>
            <person name="Tapia R."/>
            <person name="Han C."/>
            <person name="Goodwin L."/>
            <person name="Pitluck S."/>
            <person name="Liolios K."/>
            <person name="Pagani I."/>
            <person name="Ivanova N."/>
            <person name="Mavromatis K."/>
            <person name="Pati A."/>
            <person name="Chen A."/>
            <person name="Palaniappan K."/>
            <person name="Land M."/>
            <person name="Hauser L."/>
            <person name="Chang Y.J."/>
            <person name="Jeffries C.D."/>
            <person name="Detter J.C."/>
            <person name="Beck B."/>
            <person name="Woyke T."/>
            <person name="Bristow J."/>
            <person name="Eisen J.A."/>
            <person name="Markowitz V."/>
            <person name="Hugenholtz P."/>
            <person name="Kyrpides N.C."/>
            <person name="Klenk H.P."/>
        </authorList>
    </citation>
    <scope>NUCLEOTIDE SEQUENCE [LARGE SCALE GENOMIC DNA]</scope>
    <source>
        <strain evidence="3">ATCC 43644 / DSM 9630 / IS1B</strain>
    </source>
</reference>